<reference evidence="1" key="1">
    <citation type="submission" date="2023-03" db="EMBL/GenBank/DDBJ databases">
        <title>Massive genome expansion in bonnet fungi (Mycena s.s.) driven by repeated elements and novel gene families across ecological guilds.</title>
        <authorList>
            <consortium name="Lawrence Berkeley National Laboratory"/>
            <person name="Harder C.B."/>
            <person name="Miyauchi S."/>
            <person name="Viragh M."/>
            <person name="Kuo A."/>
            <person name="Thoen E."/>
            <person name="Andreopoulos B."/>
            <person name="Lu D."/>
            <person name="Skrede I."/>
            <person name="Drula E."/>
            <person name="Henrissat B."/>
            <person name="Morin E."/>
            <person name="Kohler A."/>
            <person name="Barry K."/>
            <person name="LaButti K."/>
            <person name="Morin E."/>
            <person name="Salamov A."/>
            <person name="Lipzen A."/>
            <person name="Mereny Z."/>
            <person name="Hegedus B."/>
            <person name="Baldrian P."/>
            <person name="Stursova M."/>
            <person name="Weitz H."/>
            <person name="Taylor A."/>
            <person name="Grigoriev I.V."/>
            <person name="Nagy L.G."/>
            <person name="Martin F."/>
            <person name="Kauserud H."/>
        </authorList>
    </citation>
    <scope>NUCLEOTIDE SEQUENCE</scope>
    <source>
        <strain evidence="1">CBHHK200</strain>
    </source>
</reference>
<evidence type="ECO:0000313" key="2">
    <source>
        <dbReference type="Proteomes" id="UP001218188"/>
    </source>
</evidence>
<dbReference type="EMBL" id="JARJCM010000010">
    <property type="protein sequence ID" value="KAJ7043176.1"/>
    <property type="molecule type" value="Genomic_DNA"/>
</dbReference>
<dbReference type="InterPro" id="IPR012334">
    <property type="entry name" value="Pectin_lyas_fold"/>
</dbReference>
<dbReference type="Gene3D" id="2.160.20.10">
    <property type="entry name" value="Single-stranded right-handed beta-helix, Pectin lyase-like"/>
    <property type="match status" value="1"/>
</dbReference>
<dbReference type="Proteomes" id="UP001218188">
    <property type="component" value="Unassembled WGS sequence"/>
</dbReference>
<gene>
    <name evidence="1" type="ORF">C8F04DRAFT_1251334</name>
</gene>
<proteinExistence type="predicted"/>
<name>A0AAD6XCP7_9AGAR</name>
<organism evidence="1 2">
    <name type="scientific">Mycena alexandri</name>
    <dbReference type="NCBI Taxonomy" id="1745969"/>
    <lineage>
        <taxon>Eukaryota</taxon>
        <taxon>Fungi</taxon>
        <taxon>Dikarya</taxon>
        <taxon>Basidiomycota</taxon>
        <taxon>Agaricomycotina</taxon>
        <taxon>Agaricomycetes</taxon>
        <taxon>Agaricomycetidae</taxon>
        <taxon>Agaricales</taxon>
        <taxon>Marasmiineae</taxon>
        <taxon>Mycenaceae</taxon>
        <taxon>Mycena</taxon>
    </lineage>
</organism>
<evidence type="ECO:0000313" key="1">
    <source>
        <dbReference type="EMBL" id="KAJ7043176.1"/>
    </source>
</evidence>
<sequence>MFAASEHHVMYQYNLVNAKTHYLGMIQTETPYYQPSPAPPAPFTVSTTFQDPSNWSGISAAWALRVTTSTDIIVFGAGLYSFFSNYVQTCLTPENCQAQQVNVDTTSSVHIYSLATVGTTFQLSVNQAGIINQSANPNGFAATVTAWSQS</sequence>
<dbReference type="AlphaFoldDB" id="A0AAD6XCP7"/>
<accession>A0AAD6XCP7</accession>
<protein>
    <submittedName>
        <fullName evidence="1">Uncharacterized protein</fullName>
    </submittedName>
</protein>
<comment type="caution">
    <text evidence="1">The sequence shown here is derived from an EMBL/GenBank/DDBJ whole genome shotgun (WGS) entry which is preliminary data.</text>
</comment>
<keyword evidence="2" id="KW-1185">Reference proteome</keyword>